<feature type="compositionally biased region" description="Basic and acidic residues" evidence="2">
    <location>
        <begin position="1"/>
        <end position="20"/>
    </location>
</feature>
<keyword evidence="3" id="KW-0812">Transmembrane</keyword>
<feature type="domain" description="PPIase cyclophilin-type" evidence="4">
    <location>
        <begin position="103"/>
        <end position="271"/>
    </location>
</feature>
<evidence type="ECO:0000313" key="5">
    <source>
        <dbReference type="EMBL" id="MBG6141790.1"/>
    </source>
</evidence>
<dbReference type="EC" id="5.2.1.8" evidence="5"/>
<name>A0A8J7GQ94_9ACTN</name>
<accession>A0A8J7GQ94</accession>
<dbReference type="Pfam" id="PF00160">
    <property type="entry name" value="Pro_isomerase"/>
    <property type="match status" value="1"/>
</dbReference>
<keyword evidence="5" id="KW-0413">Isomerase</keyword>
<reference evidence="5" key="1">
    <citation type="submission" date="2020-11" db="EMBL/GenBank/DDBJ databases">
        <title>Sequencing the genomes of 1000 actinobacteria strains.</title>
        <authorList>
            <person name="Klenk H.-P."/>
        </authorList>
    </citation>
    <scope>NUCLEOTIDE SEQUENCE</scope>
    <source>
        <strain evidence="5">DSM 45356</strain>
    </source>
</reference>
<dbReference type="Gene3D" id="2.40.100.10">
    <property type="entry name" value="Cyclophilin-like"/>
    <property type="match status" value="1"/>
</dbReference>
<comment type="function">
    <text evidence="1">PPIases accelerate the folding of proteins. It catalyzes the cis-trans isomerization of proline imidic peptide bonds in oligopeptides.</text>
</comment>
<evidence type="ECO:0000256" key="1">
    <source>
        <dbReference type="ARBA" id="ARBA00002388"/>
    </source>
</evidence>
<dbReference type="PANTHER" id="PTHR45625:SF3">
    <property type="entry name" value="PEPTIDYL-PROLYL CIS-TRANS ISOMERASE B-RELATED"/>
    <property type="match status" value="1"/>
</dbReference>
<dbReference type="PROSITE" id="PS50072">
    <property type="entry name" value="CSA_PPIASE_2"/>
    <property type="match status" value="1"/>
</dbReference>
<evidence type="ECO:0000256" key="2">
    <source>
        <dbReference type="SAM" id="MobiDB-lite"/>
    </source>
</evidence>
<dbReference type="InterPro" id="IPR002130">
    <property type="entry name" value="Cyclophilin-type_PPIase_dom"/>
</dbReference>
<evidence type="ECO:0000259" key="4">
    <source>
        <dbReference type="PROSITE" id="PS50072"/>
    </source>
</evidence>
<evidence type="ECO:0000256" key="3">
    <source>
        <dbReference type="SAM" id="Phobius"/>
    </source>
</evidence>
<dbReference type="AlphaFoldDB" id="A0A8J7GQ94"/>
<protein>
    <submittedName>
        <fullName evidence="5">Peptidyl-prolyl cis-trans isomerase B (Cyclophilin B)</fullName>
        <ecNumber evidence="5">5.2.1.8</ecNumber>
    </submittedName>
</protein>
<dbReference type="EMBL" id="JADOUF010000001">
    <property type="protein sequence ID" value="MBG6141790.1"/>
    <property type="molecule type" value="Genomic_DNA"/>
</dbReference>
<keyword evidence="3" id="KW-0472">Membrane</keyword>
<dbReference type="PANTHER" id="PTHR45625">
    <property type="entry name" value="PEPTIDYL-PROLYL CIS-TRANS ISOMERASE-RELATED"/>
    <property type="match status" value="1"/>
</dbReference>
<evidence type="ECO:0000313" key="6">
    <source>
        <dbReference type="Proteomes" id="UP000622552"/>
    </source>
</evidence>
<gene>
    <name evidence="5" type="ORF">IW245_007984</name>
</gene>
<dbReference type="Proteomes" id="UP000622552">
    <property type="component" value="Unassembled WGS sequence"/>
</dbReference>
<feature type="region of interest" description="Disordered" evidence="2">
    <location>
        <begin position="1"/>
        <end position="30"/>
    </location>
</feature>
<organism evidence="5 6">
    <name type="scientific">Longispora fulva</name>
    <dbReference type="NCBI Taxonomy" id="619741"/>
    <lineage>
        <taxon>Bacteria</taxon>
        <taxon>Bacillati</taxon>
        <taxon>Actinomycetota</taxon>
        <taxon>Actinomycetes</taxon>
        <taxon>Micromonosporales</taxon>
        <taxon>Micromonosporaceae</taxon>
        <taxon>Longispora</taxon>
    </lineage>
</organism>
<feature type="compositionally biased region" description="Basic residues" evidence="2">
    <location>
        <begin position="21"/>
        <end position="30"/>
    </location>
</feature>
<dbReference type="InterPro" id="IPR044666">
    <property type="entry name" value="Cyclophilin_A-like"/>
</dbReference>
<dbReference type="RefSeq" id="WP_197008162.1">
    <property type="nucleotide sequence ID" value="NZ_BONS01000013.1"/>
</dbReference>
<proteinExistence type="predicted"/>
<feature type="transmembrane region" description="Helical" evidence="3">
    <location>
        <begin position="33"/>
        <end position="54"/>
    </location>
</feature>
<dbReference type="GO" id="GO:0003755">
    <property type="term" value="F:peptidyl-prolyl cis-trans isomerase activity"/>
    <property type="evidence" value="ECO:0007669"/>
    <property type="project" value="UniProtKB-EC"/>
</dbReference>
<keyword evidence="3" id="KW-1133">Transmembrane helix</keyword>
<keyword evidence="6" id="KW-1185">Reference proteome</keyword>
<dbReference type="SUPFAM" id="SSF50891">
    <property type="entry name" value="Cyclophilin-like"/>
    <property type="match status" value="1"/>
</dbReference>
<dbReference type="InterPro" id="IPR029000">
    <property type="entry name" value="Cyclophilin-like_dom_sf"/>
</dbReference>
<comment type="caution">
    <text evidence="5">The sequence shown here is derived from an EMBL/GenBank/DDBJ whole genome shotgun (WGS) entry which is preliminary data.</text>
</comment>
<feature type="region of interest" description="Disordered" evidence="2">
    <location>
        <begin position="167"/>
        <end position="189"/>
    </location>
</feature>
<sequence length="279" mass="29115">MASSRDRQRQLARAKLDRQTARRTARARRQRQIRAGVAGGIALLVIVVGALWMGGVFDKKPTPPAAIGDCTWQPNKAPGVKDVGTPATTGMAKSGVAPMEITTNLGAISAELDVAKSPCAAESFRFLASKKYFDNGPCHRLSTENLFVLQCGSHNAEGTGEPGYTYASENLPQVPAPDPTASPSATPTEPKVTYAAGTIALVTKGANTNSGQFMIFYKDTPASPAYSVVGKVTKGLDLITKAAEAGAVDASGAKVKDGKPKNDIIIQSLTVAKPTESAT</sequence>